<keyword evidence="2 4" id="KW-0863">Zinc-finger</keyword>
<keyword evidence="3" id="KW-0862">Zinc</keyword>
<dbReference type="Pfam" id="PF13923">
    <property type="entry name" value="zf-C3HC4_2"/>
    <property type="match status" value="1"/>
</dbReference>
<dbReference type="GO" id="GO:0061630">
    <property type="term" value="F:ubiquitin protein ligase activity"/>
    <property type="evidence" value="ECO:0007669"/>
    <property type="project" value="TreeGrafter"/>
</dbReference>
<dbReference type="AlphaFoldDB" id="A0A9P6ES83"/>
<evidence type="ECO:0000256" key="3">
    <source>
        <dbReference type="ARBA" id="ARBA00022833"/>
    </source>
</evidence>
<gene>
    <name evidence="8" type="ORF">CPB83DRAFT_930933</name>
</gene>
<reference evidence="8" key="1">
    <citation type="submission" date="2020-11" db="EMBL/GenBank/DDBJ databases">
        <authorList>
            <consortium name="DOE Joint Genome Institute"/>
            <person name="Ahrendt S."/>
            <person name="Riley R."/>
            <person name="Andreopoulos W."/>
            <person name="Labutti K."/>
            <person name="Pangilinan J."/>
            <person name="Ruiz-Duenas F.J."/>
            <person name="Barrasa J.M."/>
            <person name="Sanchez-Garcia M."/>
            <person name="Camarero S."/>
            <person name="Miyauchi S."/>
            <person name="Serrano A."/>
            <person name="Linde D."/>
            <person name="Babiker R."/>
            <person name="Drula E."/>
            <person name="Ayuso-Fernandez I."/>
            <person name="Pacheco R."/>
            <person name="Padilla G."/>
            <person name="Ferreira P."/>
            <person name="Barriuso J."/>
            <person name="Kellner H."/>
            <person name="Castanera R."/>
            <person name="Alfaro M."/>
            <person name="Ramirez L."/>
            <person name="Pisabarro A.G."/>
            <person name="Kuo A."/>
            <person name="Tritt A."/>
            <person name="Lipzen A."/>
            <person name="He G."/>
            <person name="Yan M."/>
            <person name="Ng V."/>
            <person name="Cullen D."/>
            <person name="Martin F."/>
            <person name="Rosso M.-N."/>
            <person name="Henrissat B."/>
            <person name="Hibbett D."/>
            <person name="Martinez A.T."/>
            <person name="Grigoriev I.V."/>
        </authorList>
    </citation>
    <scope>NUCLEOTIDE SEQUENCE</scope>
    <source>
        <strain evidence="8">CBS 506.95</strain>
    </source>
</reference>
<dbReference type="InterPro" id="IPR013083">
    <property type="entry name" value="Znf_RING/FYVE/PHD"/>
</dbReference>
<dbReference type="InterPro" id="IPR001841">
    <property type="entry name" value="Znf_RING"/>
</dbReference>
<sequence>MPQPTDILRILCCPVCESTLKAPTTLLCGHSLCSDHLQAPSSSCPVRGCAETPQAQPRPRIPPESTVRYTPAPNVLPVAHDITDQRPDVTLTALVNLTTRTARRLEDPLDPAVDSGNESDDDDALQPPNPGPTTTAAESADNEESSPRPRKRHKRSHNVYPEINQDDDEFDLLSHLRTVSAIERRKLLEELSCHICYVLFYQPVTTPCQHTFCAKCIQRSLDHSSSCPICRQDLPSHYFQDQPVNKTILSIILQGYPMLYEERAATIAEDERHARLNTPIFVCQLSFPGVPTLLHFFEPRYRLMLRRCLESPNPRFGMVMSPKPGIPQTDYGTMLEIRSVQMLPDGRSVVETWGSSRFRILERGTLDGYMVGRIEKIDDYADDLTEWLVLNDAESVLVSNTRRLRPDRRLFRRIAETLTRPSPPSFNSIPSSRTGTDISTGTDDNLADTPEHYPHPRHPTNEQLISTCKTFLDRLQRGAAPWVVQRLSSTYGAMPTDPALFAFWVALVLPLEEHEKAKLLPIRSPRLRLMLVVHWIEQLNNNWYAWLHFVVLHGWIGQRVDGPALPCLVWIAGVLTFFRLIGWI</sequence>
<dbReference type="InterPro" id="IPR003111">
    <property type="entry name" value="Lon_prtase_N"/>
</dbReference>
<dbReference type="PANTHER" id="PTHR23327:SF42">
    <property type="entry name" value="LON PEPTIDASE N-TERMINAL DOMAIN AND RING FINGER PROTEIN C14F5.10C"/>
    <property type="match status" value="1"/>
</dbReference>
<evidence type="ECO:0000313" key="9">
    <source>
        <dbReference type="Proteomes" id="UP000807306"/>
    </source>
</evidence>
<dbReference type="GO" id="GO:0008270">
    <property type="term" value="F:zinc ion binding"/>
    <property type="evidence" value="ECO:0007669"/>
    <property type="project" value="UniProtKB-KW"/>
</dbReference>
<organism evidence="8 9">
    <name type="scientific">Crepidotus variabilis</name>
    <dbReference type="NCBI Taxonomy" id="179855"/>
    <lineage>
        <taxon>Eukaryota</taxon>
        <taxon>Fungi</taxon>
        <taxon>Dikarya</taxon>
        <taxon>Basidiomycota</taxon>
        <taxon>Agaricomycotina</taxon>
        <taxon>Agaricomycetes</taxon>
        <taxon>Agaricomycetidae</taxon>
        <taxon>Agaricales</taxon>
        <taxon>Agaricineae</taxon>
        <taxon>Crepidotaceae</taxon>
        <taxon>Crepidotus</taxon>
    </lineage>
</organism>
<feature type="compositionally biased region" description="Polar residues" evidence="5">
    <location>
        <begin position="433"/>
        <end position="443"/>
    </location>
</feature>
<evidence type="ECO:0000259" key="7">
    <source>
        <dbReference type="PROSITE" id="PS51787"/>
    </source>
</evidence>
<name>A0A9P6ES83_9AGAR</name>
<evidence type="ECO:0000256" key="5">
    <source>
        <dbReference type="SAM" id="MobiDB-lite"/>
    </source>
</evidence>
<dbReference type="EMBL" id="MU157826">
    <property type="protein sequence ID" value="KAF9534306.1"/>
    <property type="molecule type" value="Genomic_DNA"/>
</dbReference>
<dbReference type="SMART" id="SM00184">
    <property type="entry name" value="RING"/>
    <property type="match status" value="2"/>
</dbReference>
<dbReference type="Gene3D" id="2.30.130.40">
    <property type="entry name" value="LON domain-like"/>
    <property type="match status" value="1"/>
</dbReference>
<proteinExistence type="predicted"/>
<dbReference type="InterPro" id="IPR017907">
    <property type="entry name" value="Znf_RING_CS"/>
</dbReference>
<dbReference type="Gene3D" id="1.20.58.1480">
    <property type="match status" value="1"/>
</dbReference>
<comment type="caution">
    <text evidence="8">The sequence shown here is derived from an EMBL/GenBank/DDBJ whole genome shotgun (WGS) entry which is preliminary data.</text>
</comment>
<dbReference type="Gene3D" id="3.30.40.10">
    <property type="entry name" value="Zinc/RING finger domain, C3HC4 (zinc finger)"/>
    <property type="match status" value="2"/>
</dbReference>
<evidence type="ECO:0000256" key="4">
    <source>
        <dbReference type="PROSITE-ProRule" id="PRU00175"/>
    </source>
</evidence>
<evidence type="ECO:0000256" key="2">
    <source>
        <dbReference type="ARBA" id="ARBA00022771"/>
    </source>
</evidence>
<dbReference type="PROSITE" id="PS51787">
    <property type="entry name" value="LON_N"/>
    <property type="match status" value="1"/>
</dbReference>
<dbReference type="InterPro" id="IPR046336">
    <property type="entry name" value="Lon_prtase_N_sf"/>
</dbReference>
<dbReference type="SUPFAM" id="SSF57850">
    <property type="entry name" value="RING/U-box"/>
    <property type="match status" value="2"/>
</dbReference>
<keyword evidence="9" id="KW-1185">Reference proteome</keyword>
<dbReference type="OrthoDB" id="264917at2759"/>
<dbReference type="PANTHER" id="PTHR23327">
    <property type="entry name" value="RING FINGER PROTEIN 127"/>
    <property type="match status" value="1"/>
</dbReference>
<dbReference type="SUPFAM" id="SSF88697">
    <property type="entry name" value="PUA domain-like"/>
    <property type="match status" value="1"/>
</dbReference>
<feature type="region of interest" description="Disordered" evidence="5">
    <location>
        <begin position="105"/>
        <end position="162"/>
    </location>
</feature>
<dbReference type="PROSITE" id="PS50089">
    <property type="entry name" value="ZF_RING_2"/>
    <property type="match status" value="1"/>
</dbReference>
<dbReference type="SMART" id="SM00464">
    <property type="entry name" value="LON"/>
    <property type="match status" value="1"/>
</dbReference>
<feature type="region of interest" description="Disordered" evidence="5">
    <location>
        <begin position="421"/>
        <end position="460"/>
    </location>
</feature>
<keyword evidence="1" id="KW-0479">Metal-binding</keyword>
<feature type="domain" description="RING-type" evidence="6">
    <location>
        <begin position="193"/>
        <end position="231"/>
    </location>
</feature>
<dbReference type="Proteomes" id="UP000807306">
    <property type="component" value="Unassembled WGS sequence"/>
</dbReference>
<feature type="compositionally biased region" description="Basic residues" evidence="5">
    <location>
        <begin position="148"/>
        <end position="157"/>
    </location>
</feature>
<evidence type="ECO:0000256" key="1">
    <source>
        <dbReference type="ARBA" id="ARBA00022723"/>
    </source>
</evidence>
<feature type="domain" description="Lon N-terminal" evidence="7">
    <location>
        <begin position="264"/>
        <end position="540"/>
    </location>
</feature>
<evidence type="ECO:0000313" key="8">
    <source>
        <dbReference type="EMBL" id="KAF9534306.1"/>
    </source>
</evidence>
<dbReference type="InterPro" id="IPR015947">
    <property type="entry name" value="PUA-like_sf"/>
</dbReference>
<dbReference type="PROSITE" id="PS00518">
    <property type="entry name" value="ZF_RING_1"/>
    <property type="match status" value="1"/>
</dbReference>
<protein>
    <submittedName>
        <fullName evidence="8">PUA-like domain-containing protein</fullName>
    </submittedName>
</protein>
<dbReference type="Pfam" id="PF02190">
    <property type="entry name" value="LON_substr_bdg"/>
    <property type="match status" value="1"/>
</dbReference>
<dbReference type="CDD" id="cd16449">
    <property type="entry name" value="RING-HC"/>
    <property type="match status" value="1"/>
</dbReference>
<accession>A0A9P6ES83</accession>
<dbReference type="CDD" id="cd16514">
    <property type="entry name" value="RING-HC_LONFs_rpt2"/>
    <property type="match status" value="1"/>
</dbReference>
<evidence type="ECO:0000259" key="6">
    <source>
        <dbReference type="PROSITE" id="PS50089"/>
    </source>
</evidence>
<feature type="region of interest" description="Disordered" evidence="5">
    <location>
        <begin position="46"/>
        <end position="71"/>
    </location>
</feature>